<dbReference type="InterPro" id="IPR036300">
    <property type="entry name" value="MIR_dom_sf"/>
</dbReference>
<evidence type="ECO:0000256" key="8">
    <source>
        <dbReference type="ARBA" id="ARBA00023065"/>
    </source>
</evidence>
<keyword evidence="8" id="KW-0406">Ion transport</keyword>
<dbReference type="GO" id="GO:0005220">
    <property type="term" value="F:inositol 1,4,5-trisphosphate-gated calcium channel activity"/>
    <property type="evidence" value="ECO:0007669"/>
    <property type="project" value="InterPro"/>
</dbReference>
<feature type="compositionally biased region" description="Basic residues" evidence="13">
    <location>
        <begin position="2491"/>
        <end position="2510"/>
    </location>
</feature>
<dbReference type="Pfam" id="PF02815">
    <property type="entry name" value="MIR"/>
    <property type="match status" value="1"/>
</dbReference>
<feature type="region of interest" description="Disordered" evidence="13">
    <location>
        <begin position="353"/>
        <end position="373"/>
    </location>
</feature>
<dbReference type="PANTHER" id="PTHR13715">
    <property type="entry name" value="RYANODINE RECEPTOR AND IP3 RECEPTOR"/>
    <property type="match status" value="1"/>
</dbReference>
<keyword evidence="9 14" id="KW-0472">Membrane</keyword>
<dbReference type="InterPro" id="IPR005821">
    <property type="entry name" value="Ion_trans_dom"/>
</dbReference>
<dbReference type="KEGG" id="acan:ACA1_256780"/>
<evidence type="ECO:0000259" key="15">
    <source>
        <dbReference type="PROSITE" id="PS50919"/>
    </source>
</evidence>
<feature type="region of interest" description="Disordered" evidence="13">
    <location>
        <begin position="2588"/>
        <end position="2993"/>
    </location>
</feature>
<feature type="compositionally biased region" description="Basic and acidic residues" evidence="13">
    <location>
        <begin position="3195"/>
        <end position="3216"/>
    </location>
</feature>
<dbReference type="InterPro" id="IPR000493">
    <property type="entry name" value="InsP3_rcpt"/>
</dbReference>
<dbReference type="OMA" id="GSWLYIM"/>
<dbReference type="PRINTS" id="PR00779">
    <property type="entry name" value="INSP3RECEPTR"/>
</dbReference>
<evidence type="ECO:0000256" key="11">
    <source>
        <dbReference type="ARBA" id="ARBA00023286"/>
    </source>
</evidence>
<name>L8GF85_ACACF</name>
<feature type="transmembrane region" description="Helical" evidence="14">
    <location>
        <begin position="2272"/>
        <end position="2295"/>
    </location>
</feature>
<dbReference type="GO" id="GO:0005789">
    <property type="term" value="C:endoplasmic reticulum membrane"/>
    <property type="evidence" value="ECO:0007669"/>
    <property type="project" value="UniProtKB-SubCell"/>
</dbReference>
<dbReference type="SMART" id="SM00472">
    <property type="entry name" value="MIR"/>
    <property type="match status" value="4"/>
</dbReference>
<feature type="compositionally biased region" description="Basic and acidic residues" evidence="13">
    <location>
        <begin position="3154"/>
        <end position="3168"/>
    </location>
</feature>
<feature type="transmembrane region" description="Helical" evidence="14">
    <location>
        <begin position="2150"/>
        <end position="2176"/>
    </location>
</feature>
<evidence type="ECO:0000256" key="4">
    <source>
        <dbReference type="ARBA" id="ARBA00022692"/>
    </source>
</evidence>
<dbReference type="InterPro" id="IPR013662">
    <property type="entry name" value="RIH_assoc-dom"/>
</dbReference>
<dbReference type="GeneID" id="14912120"/>
<feature type="transmembrane region" description="Helical" evidence="14">
    <location>
        <begin position="2199"/>
        <end position="2221"/>
    </location>
</feature>
<proteinExistence type="inferred from homology"/>
<feature type="compositionally biased region" description="Basic and acidic residues" evidence="13">
    <location>
        <begin position="2795"/>
        <end position="2806"/>
    </location>
</feature>
<feature type="compositionally biased region" description="Acidic residues" evidence="13">
    <location>
        <begin position="3098"/>
        <end position="3117"/>
    </location>
</feature>
<dbReference type="InterPro" id="IPR035910">
    <property type="entry name" value="RyR/IP3R_RIH_dom_sf"/>
</dbReference>
<evidence type="ECO:0000256" key="10">
    <source>
        <dbReference type="ARBA" id="ARBA00023170"/>
    </source>
</evidence>
<dbReference type="Pfam" id="PF08454">
    <property type="entry name" value="RIH_assoc"/>
    <property type="match status" value="1"/>
</dbReference>
<feature type="compositionally biased region" description="Acidic residues" evidence="13">
    <location>
        <begin position="3302"/>
        <end position="3319"/>
    </location>
</feature>
<dbReference type="Gene3D" id="2.80.10.50">
    <property type="match status" value="2"/>
</dbReference>
<keyword evidence="4 14" id="KW-0812">Transmembrane</keyword>
<keyword evidence="7 14" id="KW-1133">Transmembrane helix</keyword>
<feature type="compositionally biased region" description="Acidic residues" evidence="13">
    <location>
        <begin position="3230"/>
        <end position="3256"/>
    </location>
</feature>
<feature type="compositionally biased region" description="Acidic residues" evidence="13">
    <location>
        <begin position="2960"/>
        <end position="2975"/>
    </location>
</feature>
<dbReference type="Pfam" id="PF08709">
    <property type="entry name" value="Ins145_P3_rec"/>
    <property type="match status" value="1"/>
</dbReference>
<feature type="compositionally biased region" description="Low complexity" evidence="13">
    <location>
        <begin position="3060"/>
        <end position="3082"/>
    </location>
</feature>
<evidence type="ECO:0000313" key="16">
    <source>
        <dbReference type="EMBL" id="ELR11529.1"/>
    </source>
</evidence>
<keyword evidence="6" id="KW-0256">Endoplasmic reticulum</keyword>
<feature type="compositionally biased region" description="Low complexity" evidence="13">
    <location>
        <begin position="3273"/>
        <end position="3295"/>
    </location>
</feature>
<evidence type="ECO:0000256" key="13">
    <source>
        <dbReference type="SAM" id="MobiDB-lite"/>
    </source>
</evidence>
<evidence type="ECO:0000256" key="1">
    <source>
        <dbReference type="ARBA" id="ARBA00004477"/>
    </source>
</evidence>
<sequence length="3344" mass="377158">MKPEETILRIGDSISLFSIEGNGYVSSEGFIDSDCQISTIGQDKRIPDHFSDCVFRICPRNKYDAHTALNDQLDAVSRTRASIGSRQFDPDPEAVHLEKKLLQLKKHEVEEESENHAEFGRLAGNTLSYGQTVQLLHVKSNKFVTVTSKEIAEIETHCLRVYLDPMGNEGSWFTLLPRFKTMAEGENIHLGDQIILESKCYNSIFLHVSKETMYQKREVNATTEKSSWRVIPFAPFVPESDSFLKAGDVIRMFHKEAEGYLTNELPDDDFVDEDAEKEKPTAPPTHRRTRLFAGSGQLSDDAKKAPQNSNALWQIELDRPNRGGVVQYETFYRFKHIATGHYLAAYPKPKEKNASPISLRRRDKDDSGAGGMLKLNVPQLKRRMGLSLGSASDEEEEELVECTFTTVKEFSNSATLFTVHPLGATIDTDKRVKLESYMRIRHVNTKCYLHACKEAQEKNRMKLIGREERLDEDAFAVVPASREEIDNLLRAVGQVAILKQCVAKLAQGEKMDFTKTGLTVSKGILAMDTKRVIGVLKDLIISCTISSTGDDDVLSREGIPIPANQDLLREQHVIAIMMNLLQQTFSQKAIQRKAYERAENYTLFIIAQHAYKLLKQILKKNPTNRMAMSKYVNYFQKRGLTCAMSRGQMTFPPCTDTLMELFRDNYNLLKNIADDQVLFFIFRLRNTGRKSSYIKFLSILCRCGDEPLTKNQNFICERLIVENHDLLISIKMIEETGEVMVQPSSREPWTPIEEFMNEGEKRDDKQIYLSGPSSCCPTSAWYGRNSFASTKISRVMTYPLVLRCMTNPDLPFTLRASFCLLMQHLYVDVEPYKAITLVNYTRVWSDLEHKPQLGGFEDASTRDSRQARSDLCKYVGYYIADNYAQSVNAITHNKLTLAMVVLMKRMFELGFWMQSEDTLRDLIVSILALLDPSTEVSEGEQNPLFKQDDRTIWIMKTKYNLCSLMDMFFNLRLDRRLTELLIILRKHMDGVPTDLTKISKATEEKIDEASKVWSDFLGESERGGQQSDILERTLRYMVMCDYTPLSLAAGNLLVRQFSQRFELLTELQQVQILVTDKNVKTFQFVAQKMDDLKSFLEKNGSDSLIVPIINKFARLCVKGNNVNVHNQRILKNLEAHKVAIELLHLPFNKPLFFSVFQFLAAFCKDNADNQSALFEYLDFFLKMMGKDLYVAVTINEMFHNNRALCSQITEVQIRKIVNAIETNKLPRYIQVLMTLIIPNDIPLRRNQNLVLKMLMEKQQTTLVLFNDPESIEYRNSLIKKRNYEKEDSMLKFHCMQIELITKCSLGKIYEAEVRCQSLYSMGQIKRQLTDPVNLRSIKKTFTNFLEEVYFLTQKPKNAIELDPQLWTIFSEHYTKEFIDLTNLLNQGERDEDVLDYVVTGIIPFLVNYFGKYYNRKDATIRHKVVADYMVDGLTQLFYAKGLTHAQRVEVGKCIDAMNRPEVNIRGTDPEKTDKASKEWRVLIESPPEKETKVSVVAVDTSQEEKVIQGIQQFVKYFKEKKIFGIEQELQNLAQIFRKHLDTFTKKLIELLKNCDSGTQQELTWVTLRTLNILLEKPLADALKSKNKDVQSLVNMQNKLNNMGATNLILHLISSSQNEDRVYHQALKLGIAILHGGNEEVQRYMLQCFINGQEEGFFPEIRSRIRRSIIEIKEKQQFYFRLLERKRAQEHQRTEANAILFRNDKFGTGIDNELLAYLKQTEGSYPESGFIRKILRFLQLLCEGHNLEMQNYLRYQTETSSESYDLISETAAYLEAVEREIDATNIKIATQLFTSLTEYCQGPCAENQVALMRTKLVESANWVLALPDDHPLCHSKDVNKLKKEAVVTLLSLLEGNQNPKVPRQMLMTLNFHVMEKTLDTIFPVKITQQNLSTVDEEAKDVKRAFLYYFLIKTLADHDKDNHKHLNRLLEGCNGALALRKGTASIEVVRDNKLERIYFQRPRICKQLSPMSKKNLLHNVNRENQASKIEDFFDQNDGLIQEMMHRDSLADNLFLNNLSQGETFLKNLSFAFTIIINLLIVWSFTAPKLVVDDETEEGAVVHIDVQHPTVEPIISALLTLFGVCQIGLAAILLFIEYEFGFRLAWKQAVAHRKNRKEKDNGTDNHEDNRQSAKWWRGLDLPQLWSAAMKSAIFYFLAYLVFAVCGVVISPFFFAFHLLDIGARSKELKYVISSVTQNGKSIILTAILALIVIYIYTIFGFLFFRDKFVQDDVFICESMLMCFVNVVNYGLRSGGGVGDLLKPPLWGDPETPYRILYDSTFFFVVIVILLNIIFGIIIDTFGELRNREETIESDIKNNCFICGIDNITFDRASEAGFEKHWKYDHNMWNYLYFRVHLNIKDSTEYTGPEQYIAEKLEVNDLSFIPNQKAMCLGAKQEEDEEKAQELILRVETMSSALQKTTDETVSRLGESMEKRYNTLNASLIELAANTSSRSTAIETKLEGRVENVEKHISALEKKLTTYLDNIEKAIKKEEKRHKKASKEKEERKKKREKQLKEKEKEKRRREDERRQAEQDRAAQKRREKEARRRAKAADLLRLQLQQSQPVSTDTNEAQALVAERERLLRLAAEEEAKAAEAEAEAQAKKRAAAEAEAAAVAAAAKEAEEREQAAAAAAAAAKKAETEMEEKRKRKAAEEEEEERAKAEAQAKQATAAAAQKKAAAATKKKPSLLKKNSDSESDTESSDGWDSDSDSDSDDDDKKSKKKPQATAKPLPASAAKQPGEQAKVLEAATAAAAQAAAEEAKAAAEAVAAAAAEEEKRRAEEAALSQSMVPTIVIDAPKEKEEAEELKPTAVEPTAAKKKPSLVKKNSDSESDTESSDGWDSDSDSDGKKKKKLQAKKPQEGAQAEDEKPAAVAAPQPQAEPATPAAAVEPQQKAEVVVDQKAEQPAAASADAAPAVVSPEPVAQTAEPAAEPAQATEAPAPKKTAPAAKKKPSLVKKNSDSESDTESSDDWDSDSDDEKKNKKAKPGKKPVDTAKLTAIADAVVAAPQTAEPAPSAVAVAAPQPEVKNAEEKEVVVEAAVDEVKPPVAEVKEAEAIEKVAEAIAPKPAKAEVSTEAAAVAGKKTPAKKKPGLAKKNSDSESDTESSDGWDSDSDSDSDDERKNKNKKSKPAVVPEPQPEPKPEPAPTLAVPEPQPEARKPEEISPKEAETTGTPAEEEAVAAAKKKKKDDDEEEEEAKKKETKEAEEKRKKEEELARRKAAVKKAMKDSDASETETETEASESESDSDDSDSDDSSDDDKKKKKGSVGAKKKPVVVVKKGGSKVTASKKNSKNSKSNNKKDSSDDDSSDDSSSDDDDSTTEDEKPKVVAASRLSAYTASQPDFLF</sequence>
<dbReference type="STRING" id="1257118.L8GF85"/>
<dbReference type="CDD" id="cd23280">
    <property type="entry name" value="beta-trefoil_MIR_itr-1-like"/>
    <property type="match status" value="1"/>
</dbReference>
<evidence type="ECO:0000313" key="17">
    <source>
        <dbReference type="Proteomes" id="UP000011083"/>
    </source>
</evidence>
<feature type="region of interest" description="Disordered" evidence="13">
    <location>
        <begin position="2490"/>
        <end position="2548"/>
    </location>
</feature>
<reference evidence="16 17" key="1">
    <citation type="journal article" date="2013" name="Genome Biol.">
        <title>Genome of Acanthamoeba castellanii highlights extensive lateral gene transfer and early evolution of tyrosine kinase signaling.</title>
        <authorList>
            <person name="Clarke M."/>
            <person name="Lohan A.J."/>
            <person name="Liu B."/>
            <person name="Lagkouvardos I."/>
            <person name="Roy S."/>
            <person name="Zafar N."/>
            <person name="Bertelli C."/>
            <person name="Schilde C."/>
            <person name="Kianianmomeni A."/>
            <person name="Burglin T.R."/>
            <person name="Frech C."/>
            <person name="Turcotte B."/>
            <person name="Kopec K.O."/>
            <person name="Synnott J.M."/>
            <person name="Choo C."/>
            <person name="Paponov I."/>
            <person name="Finkler A."/>
            <person name="Soon Heng Tan C."/>
            <person name="Hutchins A.P."/>
            <person name="Weinmeier T."/>
            <person name="Rattei T."/>
            <person name="Chu J.S."/>
            <person name="Gimenez G."/>
            <person name="Irimia M."/>
            <person name="Rigden D.J."/>
            <person name="Fitzpatrick D.A."/>
            <person name="Lorenzo-Morales J."/>
            <person name="Bateman A."/>
            <person name="Chiu C.H."/>
            <person name="Tang P."/>
            <person name="Hegemann P."/>
            <person name="Fromm H."/>
            <person name="Raoult D."/>
            <person name="Greub G."/>
            <person name="Miranda-Saavedra D."/>
            <person name="Chen N."/>
            <person name="Nash P."/>
            <person name="Ginger M.L."/>
            <person name="Horn M."/>
            <person name="Schaap P."/>
            <person name="Caler L."/>
            <person name="Loftus B."/>
        </authorList>
    </citation>
    <scope>NUCLEOTIDE SEQUENCE [LARGE SCALE GENOMIC DNA]</scope>
    <source>
        <strain evidence="16 17">Neff</strain>
    </source>
</reference>
<keyword evidence="17" id="KW-1185">Reference proteome</keyword>
<feature type="compositionally biased region" description="Polar residues" evidence="13">
    <location>
        <begin position="3333"/>
        <end position="3344"/>
    </location>
</feature>
<dbReference type="InterPro" id="IPR015925">
    <property type="entry name" value="Ryanodine_IP3_receptor"/>
</dbReference>
<dbReference type="OrthoDB" id="18423at2759"/>
<dbReference type="Proteomes" id="UP000011083">
    <property type="component" value="Unassembled WGS sequence"/>
</dbReference>
<feature type="compositionally biased region" description="Acidic residues" evidence="13">
    <location>
        <begin position="2828"/>
        <end position="2843"/>
    </location>
</feature>
<dbReference type="PROSITE" id="PS50919">
    <property type="entry name" value="MIR"/>
    <property type="match status" value="1"/>
</dbReference>
<feature type="transmembrane region" description="Helical" evidence="14">
    <location>
        <begin position="2071"/>
        <end position="2093"/>
    </location>
</feature>
<keyword evidence="12" id="KW-0407">Ion channel</keyword>
<evidence type="ECO:0000256" key="6">
    <source>
        <dbReference type="ARBA" id="ARBA00022824"/>
    </source>
</evidence>
<dbReference type="EMBL" id="KB008148">
    <property type="protein sequence ID" value="ELR11529.1"/>
    <property type="molecule type" value="Genomic_DNA"/>
</dbReference>
<dbReference type="Pfam" id="PF00520">
    <property type="entry name" value="Ion_trans"/>
    <property type="match status" value="1"/>
</dbReference>
<feature type="compositionally biased region" description="Low complexity" evidence="13">
    <location>
        <begin position="2739"/>
        <end position="2770"/>
    </location>
</feature>
<keyword evidence="11" id="KW-1071">Ligand-gated ion channel</keyword>
<evidence type="ECO:0000256" key="7">
    <source>
        <dbReference type="ARBA" id="ARBA00022989"/>
    </source>
</evidence>
<evidence type="ECO:0000256" key="2">
    <source>
        <dbReference type="ARBA" id="ARBA00009453"/>
    </source>
</evidence>
<feature type="compositionally biased region" description="Pro residues" evidence="13">
    <location>
        <begin position="3132"/>
        <end position="3144"/>
    </location>
</feature>
<evidence type="ECO:0000256" key="3">
    <source>
        <dbReference type="ARBA" id="ARBA00022448"/>
    </source>
</evidence>
<dbReference type="Gene3D" id="1.25.10.30">
    <property type="entry name" value="IP3 receptor type 1 binding core, RIH domain"/>
    <property type="match status" value="1"/>
</dbReference>
<evidence type="ECO:0000256" key="14">
    <source>
        <dbReference type="SAM" id="Phobius"/>
    </source>
</evidence>
<protein>
    <submittedName>
        <fullName evidence="16">Inositol 1,4,5trisphosphate receptor type 2, putative</fullName>
    </submittedName>
</protein>
<feature type="compositionally biased region" description="Basic and acidic residues" evidence="13">
    <location>
        <begin position="2511"/>
        <end position="2548"/>
    </location>
</feature>
<organism evidence="16 17">
    <name type="scientific">Acanthamoeba castellanii (strain ATCC 30010 / Neff)</name>
    <dbReference type="NCBI Taxonomy" id="1257118"/>
    <lineage>
        <taxon>Eukaryota</taxon>
        <taxon>Amoebozoa</taxon>
        <taxon>Discosea</taxon>
        <taxon>Longamoebia</taxon>
        <taxon>Centramoebida</taxon>
        <taxon>Acanthamoebidae</taxon>
        <taxon>Acanthamoeba</taxon>
    </lineage>
</organism>
<dbReference type="InterPro" id="IPR000699">
    <property type="entry name" value="RIH_dom"/>
</dbReference>
<feature type="compositionally biased region" description="Basic residues" evidence="13">
    <location>
        <begin position="3260"/>
        <end position="3272"/>
    </location>
</feature>
<dbReference type="GO" id="GO:0070679">
    <property type="term" value="F:inositol 1,4,5 trisphosphate binding"/>
    <property type="evidence" value="ECO:0007669"/>
    <property type="project" value="InterPro"/>
</dbReference>
<dbReference type="Gene3D" id="1.10.287.70">
    <property type="match status" value="1"/>
</dbReference>
<dbReference type="SUPFAM" id="SSF82109">
    <property type="entry name" value="MIR domain"/>
    <property type="match status" value="2"/>
</dbReference>
<dbReference type="SUPFAM" id="SSF100909">
    <property type="entry name" value="IP3 receptor type 1 binding core, domain 2"/>
    <property type="match status" value="2"/>
</dbReference>
<comment type="similarity">
    <text evidence="2">Belongs to the InsP3 receptor family.</text>
</comment>
<feature type="compositionally biased region" description="Low complexity" evidence="13">
    <location>
        <begin position="2902"/>
        <end position="2946"/>
    </location>
</feature>
<dbReference type="PANTHER" id="PTHR13715:SF99">
    <property type="entry name" value="INOSITOL 1,4,5-TRISPHOSPHATE RECEPTOR-LIKE PROTEIN A"/>
    <property type="match status" value="1"/>
</dbReference>
<feature type="region of interest" description="Disordered" evidence="13">
    <location>
        <begin position="274"/>
        <end position="305"/>
    </location>
</feature>
<keyword evidence="3" id="KW-0813">Transport</keyword>
<evidence type="ECO:0000256" key="12">
    <source>
        <dbReference type="ARBA" id="ARBA00023303"/>
    </source>
</evidence>
<dbReference type="InterPro" id="IPR016093">
    <property type="entry name" value="MIR_motif"/>
</dbReference>
<feature type="compositionally biased region" description="Basic and acidic residues" evidence="13">
    <location>
        <begin position="2588"/>
        <end position="2606"/>
    </location>
</feature>
<accession>L8GF85</accession>
<feature type="region of interest" description="Disordered" evidence="13">
    <location>
        <begin position="3060"/>
        <end position="3344"/>
    </location>
</feature>
<feature type="compositionally biased region" description="Low complexity" evidence="13">
    <location>
        <begin position="2869"/>
        <end position="2890"/>
    </location>
</feature>
<dbReference type="InterPro" id="IPR014821">
    <property type="entry name" value="Ins145_P3_rcpt"/>
</dbReference>
<feature type="compositionally biased region" description="Basic and acidic residues" evidence="13">
    <location>
        <begin position="2635"/>
        <end position="2644"/>
    </location>
</feature>
<evidence type="ECO:0000256" key="5">
    <source>
        <dbReference type="ARBA" id="ARBA00022737"/>
    </source>
</evidence>
<dbReference type="Pfam" id="PF01365">
    <property type="entry name" value="RYDR_ITPR"/>
    <property type="match status" value="2"/>
</dbReference>
<evidence type="ECO:0000256" key="9">
    <source>
        <dbReference type="ARBA" id="ARBA00023136"/>
    </source>
</evidence>
<keyword evidence="10 16" id="KW-0675">Receptor</keyword>
<feature type="compositionally biased region" description="Acidic residues" evidence="13">
    <location>
        <begin position="2693"/>
        <end position="2713"/>
    </location>
</feature>
<gene>
    <name evidence="16" type="ORF">ACA1_256780</name>
</gene>
<dbReference type="VEuPathDB" id="AmoebaDB:ACA1_256780"/>
<dbReference type="RefSeq" id="XP_004333542.1">
    <property type="nucleotide sequence ID" value="XM_004333494.1"/>
</dbReference>
<feature type="compositionally biased region" description="Low complexity" evidence="13">
    <location>
        <begin position="2607"/>
        <end position="2617"/>
    </location>
</feature>
<keyword evidence="5" id="KW-0677">Repeat</keyword>
<feature type="compositionally biased region" description="Low complexity" evidence="13">
    <location>
        <begin position="2663"/>
        <end position="2679"/>
    </location>
</feature>
<feature type="domain" description="MIR" evidence="15">
    <location>
        <begin position="124"/>
        <end position="178"/>
    </location>
</feature>
<comment type="subcellular location">
    <subcellularLocation>
        <location evidence="1">Endoplasmic reticulum membrane</location>
        <topology evidence="1">Multi-pass membrane protein</topology>
    </subcellularLocation>
</comment>